<evidence type="ECO:0000259" key="10">
    <source>
        <dbReference type="Pfam" id="PF10475"/>
    </source>
</evidence>
<dbReference type="EMBL" id="JALNTZ010000002">
    <property type="protein sequence ID" value="KAJ3663616.1"/>
    <property type="molecule type" value="Genomic_DNA"/>
</dbReference>
<evidence type="ECO:0000256" key="2">
    <source>
        <dbReference type="ARBA" id="ARBA00009150"/>
    </source>
</evidence>
<comment type="subcellular location">
    <subcellularLocation>
        <location evidence="1">Golgi apparatus</location>
        <location evidence="1">trans-Golgi network</location>
    </subcellularLocation>
</comment>
<evidence type="ECO:0000256" key="6">
    <source>
        <dbReference type="ARBA" id="ARBA00022927"/>
    </source>
</evidence>
<feature type="domain" description="Vacuolar protein sorting-associated protein 54 C-terminal" evidence="9">
    <location>
        <begin position="582"/>
        <end position="708"/>
    </location>
</feature>
<reference evidence="11" key="1">
    <citation type="journal article" date="2023" name="G3 (Bethesda)">
        <title>Whole genome assemblies of Zophobas morio and Tenebrio molitor.</title>
        <authorList>
            <person name="Kaur S."/>
            <person name="Stinson S.A."/>
            <person name="diCenzo G.C."/>
        </authorList>
    </citation>
    <scope>NUCLEOTIDE SEQUENCE</scope>
    <source>
        <strain evidence="11">QUZm001</strain>
    </source>
</reference>
<gene>
    <name evidence="11" type="ORF">Zmor_007863</name>
</gene>
<keyword evidence="7" id="KW-0333">Golgi apparatus</keyword>
<dbReference type="GO" id="GO:0006896">
    <property type="term" value="P:Golgi to vacuole transport"/>
    <property type="evidence" value="ECO:0007669"/>
    <property type="project" value="TreeGrafter"/>
</dbReference>
<evidence type="ECO:0000256" key="3">
    <source>
        <dbReference type="ARBA" id="ARBA00017665"/>
    </source>
</evidence>
<dbReference type="AlphaFoldDB" id="A0AA38IYD7"/>
<evidence type="ECO:0000256" key="5">
    <source>
        <dbReference type="ARBA" id="ARBA00022553"/>
    </source>
</evidence>
<evidence type="ECO:0000256" key="4">
    <source>
        <dbReference type="ARBA" id="ARBA00022448"/>
    </source>
</evidence>
<dbReference type="InterPro" id="IPR012501">
    <property type="entry name" value="Vps54_C"/>
</dbReference>
<feature type="domain" description="Vacuolar protein sorting-associated protein 54 N-terminal" evidence="10">
    <location>
        <begin position="142"/>
        <end position="295"/>
    </location>
</feature>
<comment type="caution">
    <text evidence="11">The sequence shown here is derived from an EMBL/GenBank/DDBJ whole genome shotgun (WGS) entry which is preliminary data.</text>
</comment>
<dbReference type="GO" id="GO:0019905">
    <property type="term" value="F:syntaxin binding"/>
    <property type="evidence" value="ECO:0007669"/>
    <property type="project" value="TreeGrafter"/>
</dbReference>
<keyword evidence="4" id="KW-0813">Transport</keyword>
<dbReference type="GO" id="GO:0042147">
    <property type="term" value="P:retrograde transport, endosome to Golgi"/>
    <property type="evidence" value="ECO:0007669"/>
    <property type="project" value="InterPro"/>
</dbReference>
<dbReference type="GO" id="GO:0005829">
    <property type="term" value="C:cytosol"/>
    <property type="evidence" value="ECO:0007669"/>
    <property type="project" value="GOC"/>
</dbReference>
<dbReference type="Proteomes" id="UP001168821">
    <property type="component" value="Unassembled WGS sequence"/>
</dbReference>
<keyword evidence="12" id="KW-1185">Reference proteome</keyword>
<dbReference type="Gene3D" id="1.20.1280.130">
    <property type="match status" value="1"/>
</dbReference>
<evidence type="ECO:0000259" key="9">
    <source>
        <dbReference type="Pfam" id="PF07928"/>
    </source>
</evidence>
<dbReference type="Pfam" id="PF10475">
    <property type="entry name" value="Vps54_N"/>
    <property type="match status" value="1"/>
</dbReference>
<evidence type="ECO:0000256" key="8">
    <source>
        <dbReference type="ARBA" id="ARBA00023054"/>
    </source>
</evidence>
<dbReference type="FunFam" id="1.20.1280.130:FF:000001">
    <property type="entry name" value="Vacuolar protein sorting-associated protein 54"/>
    <property type="match status" value="1"/>
</dbReference>
<keyword evidence="8" id="KW-0175">Coiled coil</keyword>
<dbReference type="PANTHER" id="PTHR12965">
    <property type="entry name" value="VACUOLAR PROTEIN SORTING 54"/>
    <property type="match status" value="1"/>
</dbReference>
<dbReference type="GO" id="GO:0015031">
    <property type="term" value="P:protein transport"/>
    <property type="evidence" value="ECO:0007669"/>
    <property type="project" value="UniProtKB-KW"/>
</dbReference>
<dbReference type="PANTHER" id="PTHR12965:SF0">
    <property type="entry name" value="VACUOLAR PROTEIN SORTING-ASSOCIATED PROTEIN 54"/>
    <property type="match status" value="1"/>
</dbReference>
<proteinExistence type="inferred from homology"/>
<dbReference type="Pfam" id="PF07928">
    <property type="entry name" value="Vps54"/>
    <property type="match status" value="1"/>
</dbReference>
<comment type="similarity">
    <text evidence="2">Belongs to the VPS54 family.</text>
</comment>
<protein>
    <recommendedName>
        <fullName evidence="3">Vacuolar protein sorting-associated protein 54</fullName>
    </recommendedName>
</protein>
<dbReference type="Gene3D" id="6.10.250.860">
    <property type="match status" value="1"/>
</dbReference>
<evidence type="ECO:0000256" key="7">
    <source>
        <dbReference type="ARBA" id="ARBA00023034"/>
    </source>
</evidence>
<evidence type="ECO:0000256" key="1">
    <source>
        <dbReference type="ARBA" id="ARBA00004601"/>
    </source>
</evidence>
<dbReference type="GO" id="GO:0000938">
    <property type="term" value="C:GARP complex"/>
    <property type="evidence" value="ECO:0007669"/>
    <property type="project" value="InterPro"/>
</dbReference>
<evidence type="ECO:0000313" key="11">
    <source>
        <dbReference type="EMBL" id="KAJ3663616.1"/>
    </source>
</evidence>
<dbReference type="InterPro" id="IPR039745">
    <property type="entry name" value="Vps54"/>
</dbReference>
<accession>A0AA38IYD7</accession>
<keyword evidence="6" id="KW-0653">Protein transport</keyword>
<evidence type="ECO:0000313" key="12">
    <source>
        <dbReference type="Proteomes" id="UP001168821"/>
    </source>
</evidence>
<name>A0AA38IYD7_9CUCU</name>
<dbReference type="InterPro" id="IPR019515">
    <property type="entry name" value="VPS54_N"/>
</dbReference>
<organism evidence="11 12">
    <name type="scientific">Zophobas morio</name>
    <dbReference type="NCBI Taxonomy" id="2755281"/>
    <lineage>
        <taxon>Eukaryota</taxon>
        <taxon>Metazoa</taxon>
        <taxon>Ecdysozoa</taxon>
        <taxon>Arthropoda</taxon>
        <taxon>Hexapoda</taxon>
        <taxon>Insecta</taxon>
        <taxon>Pterygota</taxon>
        <taxon>Neoptera</taxon>
        <taxon>Endopterygota</taxon>
        <taxon>Coleoptera</taxon>
        <taxon>Polyphaga</taxon>
        <taxon>Cucujiformia</taxon>
        <taxon>Tenebrionidae</taxon>
        <taxon>Zophobas</taxon>
    </lineage>
</organism>
<sequence>MTDMTPAAEQWSIYSAAQNLPAVLNDPNRGKQSNFFVKTWGDAFVEKSHIEKSPFLPEINYSHFDSYFRKIGKRYKRHVRFAQTKLEANHVKARKNELVNGEVSVESVPEIFLRQSFPLNDPAVFSQVFRGNDRNQDHLLQEELSHYLDIVEVQIAKQVSQKSDAFFHAMTSHDTIMEQMGVASNEVKTLRSKVQKVDKTLAKDSLKLIGLARSKNNHVKLVDKLKLMATVLQTQPTLQLLLSSSDYVAALELISSTQEVLSKELAGVTSLRHLPSQLKEMSKLIDKMLSTEFERYAAADLHRPLDANGGVLDQERLVSLVAGLLRQNHLQFLETYKQEAVTAAQTLLKQLLIEQLADVEDDMEHCLTGSVEVAPTMDAAHWLTVLTLASHALGKLVQRVKAVHDVIKATADTSAGLRSSPPLRDTERFLSLEDHNRVEVKLKDLLISICDYCHERLASLVSTQSDKQTITATQITELSAIVDSFTELCEKICGRQSAALRAAFKIQAGNYVNKFHSQRKNKLTMLLDAERWKVAEVPQEIQLLVDKLAVGDVRSLPSSPSEETTVDEKLKKPAPYLRIGSQEYTAVGTVLILVQLVCEYCVCAHNLQWLAPIVGRNLTELLRTFNSRSCQLVLGAGALKTAGLKTITTTNLALTSRSLQVVLWMIPHIRAHFNGLTSDPLGGFDGVERDIGHHIQQLETKVLSIMNSLLGDQLNEWDAKPPVPSKAFRNVSRHLTKLHEAVSSVLPEEQVTDIYEIIHKNFKSRLREQLVKMNIQNNGGPQHGVVTTEIIFYLQTMKTIKVLPEKYLSDKAMDDIWMR</sequence>
<keyword evidence="5" id="KW-0597">Phosphoprotein</keyword>